<feature type="compositionally biased region" description="Polar residues" evidence="1">
    <location>
        <begin position="36"/>
        <end position="50"/>
    </location>
</feature>
<evidence type="ECO:0000256" key="1">
    <source>
        <dbReference type="SAM" id="MobiDB-lite"/>
    </source>
</evidence>
<evidence type="ECO:0000313" key="2">
    <source>
        <dbReference type="EMBL" id="GGH94086.1"/>
    </source>
</evidence>
<dbReference type="EMBL" id="BMDE01000005">
    <property type="protein sequence ID" value="GGH94086.1"/>
    <property type="molecule type" value="Genomic_DNA"/>
</dbReference>
<comment type="caution">
    <text evidence="2">The sequence shown here is derived from an EMBL/GenBank/DDBJ whole genome shotgun (WGS) entry which is preliminary data.</text>
</comment>
<feature type="region of interest" description="Disordered" evidence="1">
    <location>
        <begin position="36"/>
        <end position="56"/>
    </location>
</feature>
<protein>
    <submittedName>
        <fullName evidence="2">Uncharacterized protein</fullName>
    </submittedName>
</protein>
<organism evidence="2 3">
    <name type="scientific">Pseudomonas fluvialis</name>
    <dbReference type="NCBI Taxonomy" id="1793966"/>
    <lineage>
        <taxon>Bacteria</taxon>
        <taxon>Pseudomonadati</taxon>
        <taxon>Pseudomonadota</taxon>
        <taxon>Gammaproteobacteria</taxon>
        <taxon>Pseudomonadales</taxon>
        <taxon>Pseudomonadaceae</taxon>
        <taxon>Pseudomonas</taxon>
    </lineage>
</organism>
<evidence type="ECO:0000313" key="3">
    <source>
        <dbReference type="Proteomes" id="UP000655550"/>
    </source>
</evidence>
<name>A0ABQ2AMG5_9PSED</name>
<sequence length="56" mass="6112">MKIHCIAWHSPVPAGGEYIQPPVDNPQTLARDVTDTTLSSKPRLTERTGQPGSGWL</sequence>
<reference evidence="3" key="1">
    <citation type="journal article" date="2019" name="Int. J. Syst. Evol. Microbiol.">
        <title>The Global Catalogue of Microorganisms (GCM) 10K type strain sequencing project: providing services to taxonomists for standard genome sequencing and annotation.</title>
        <authorList>
            <consortium name="The Broad Institute Genomics Platform"/>
            <consortium name="The Broad Institute Genome Sequencing Center for Infectious Disease"/>
            <person name="Wu L."/>
            <person name="Ma J."/>
        </authorList>
    </citation>
    <scope>NUCLEOTIDE SEQUENCE [LARGE SCALE GENOMIC DNA]</scope>
    <source>
        <strain evidence="3">CCM 8778</strain>
    </source>
</reference>
<dbReference type="Proteomes" id="UP000655550">
    <property type="component" value="Unassembled WGS sequence"/>
</dbReference>
<accession>A0ABQ2AMG5</accession>
<gene>
    <name evidence="2" type="ORF">GCM10007363_20210</name>
</gene>
<proteinExistence type="predicted"/>
<keyword evidence="3" id="KW-1185">Reference proteome</keyword>